<accession>A0AAV7R2P8</accession>
<dbReference type="AlphaFoldDB" id="A0AAV7R2P8"/>
<evidence type="ECO:0000313" key="2">
    <source>
        <dbReference type="EMBL" id="KAJ1144905.1"/>
    </source>
</evidence>
<dbReference type="Proteomes" id="UP001066276">
    <property type="component" value="Chromosome 6"/>
</dbReference>
<protein>
    <recommendedName>
        <fullName evidence="4">Secreted protein</fullName>
    </recommendedName>
</protein>
<keyword evidence="1" id="KW-0732">Signal</keyword>
<comment type="caution">
    <text evidence="2">The sequence shown here is derived from an EMBL/GenBank/DDBJ whole genome shotgun (WGS) entry which is preliminary data.</text>
</comment>
<gene>
    <name evidence="2" type="ORF">NDU88_011199</name>
</gene>
<evidence type="ECO:0008006" key="4">
    <source>
        <dbReference type="Google" id="ProtNLM"/>
    </source>
</evidence>
<name>A0AAV7R2P8_PLEWA</name>
<organism evidence="2 3">
    <name type="scientific">Pleurodeles waltl</name>
    <name type="common">Iberian ribbed newt</name>
    <dbReference type="NCBI Taxonomy" id="8319"/>
    <lineage>
        <taxon>Eukaryota</taxon>
        <taxon>Metazoa</taxon>
        <taxon>Chordata</taxon>
        <taxon>Craniata</taxon>
        <taxon>Vertebrata</taxon>
        <taxon>Euteleostomi</taxon>
        <taxon>Amphibia</taxon>
        <taxon>Batrachia</taxon>
        <taxon>Caudata</taxon>
        <taxon>Salamandroidea</taxon>
        <taxon>Salamandridae</taxon>
        <taxon>Pleurodelinae</taxon>
        <taxon>Pleurodeles</taxon>
    </lineage>
</organism>
<proteinExistence type="predicted"/>
<reference evidence="2" key="1">
    <citation type="journal article" date="2022" name="bioRxiv">
        <title>Sequencing and chromosome-scale assembly of the giantPleurodeles waltlgenome.</title>
        <authorList>
            <person name="Brown T."/>
            <person name="Elewa A."/>
            <person name="Iarovenko S."/>
            <person name="Subramanian E."/>
            <person name="Araus A.J."/>
            <person name="Petzold A."/>
            <person name="Susuki M."/>
            <person name="Suzuki K.-i.T."/>
            <person name="Hayashi T."/>
            <person name="Toyoda A."/>
            <person name="Oliveira C."/>
            <person name="Osipova E."/>
            <person name="Leigh N.D."/>
            <person name="Simon A."/>
            <person name="Yun M.H."/>
        </authorList>
    </citation>
    <scope>NUCLEOTIDE SEQUENCE</scope>
    <source>
        <strain evidence="2">20211129_DDA</strain>
        <tissue evidence="2">Liver</tissue>
    </source>
</reference>
<dbReference type="EMBL" id="JANPWB010000010">
    <property type="protein sequence ID" value="KAJ1144905.1"/>
    <property type="molecule type" value="Genomic_DNA"/>
</dbReference>
<evidence type="ECO:0000313" key="3">
    <source>
        <dbReference type="Proteomes" id="UP001066276"/>
    </source>
</evidence>
<feature type="chain" id="PRO_5043384032" description="Secreted protein" evidence="1">
    <location>
        <begin position="37"/>
        <end position="135"/>
    </location>
</feature>
<keyword evidence="3" id="KW-1185">Reference proteome</keyword>
<sequence>MRHPDSAPQDRGRIGCGVVGWLLRRLSLLFLPTLAPDPLVSSSFRAADPPLGLWSPRALAAGAVPRFPTRACRLLFSRGPGFLPWDLRHSAPPPAARTLRTKGPLPATRATRSVQVRNPPLSLEPYYFMSRVLWS</sequence>
<feature type="signal peptide" evidence="1">
    <location>
        <begin position="1"/>
        <end position="36"/>
    </location>
</feature>
<evidence type="ECO:0000256" key="1">
    <source>
        <dbReference type="SAM" id="SignalP"/>
    </source>
</evidence>